<comment type="caution">
    <text evidence="2">The sequence shown here is derived from an EMBL/GenBank/DDBJ whole genome shotgun (WGS) entry which is preliminary data.</text>
</comment>
<gene>
    <name evidence="2" type="ORF">J6I44_19295</name>
</gene>
<evidence type="ECO:0000256" key="1">
    <source>
        <dbReference type="SAM" id="SignalP"/>
    </source>
</evidence>
<evidence type="ECO:0000313" key="3">
    <source>
        <dbReference type="Proteomes" id="UP001207918"/>
    </source>
</evidence>
<feature type="chain" id="PRO_5045644164" description="Peptidase family M48" evidence="1">
    <location>
        <begin position="24"/>
        <end position="219"/>
    </location>
</feature>
<keyword evidence="1" id="KW-0732">Signal</keyword>
<accession>A0ABT3PT15</accession>
<evidence type="ECO:0008006" key="4">
    <source>
        <dbReference type="Google" id="ProtNLM"/>
    </source>
</evidence>
<sequence>MKKIIFSAIAVVISLSSATPVQAQNAGTESEIIFVQEKEDEARQQLRRILSSYDLDNWIFTEEVRIKMGAQPYSHPILTLNTDFLDSDEQQMSIFVHEQAHWFVSDTVPYRAPKNGEEVEIINELRQLFPNAPVSGYSTFLHLIVGWVELDAMVELVGEEKARQLLRKKIQRLTGEPLSQVDQRYKWYNMRVLENTQEIGMILAEHDLIITPGKGLIVK</sequence>
<proteinExistence type="predicted"/>
<keyword evidence="3" id="KW-1185">Reference proteome</keyword>
<protein>
    <recommendedName>
        <fullName evidence="4">Peptidase family M48</fullName>
    </recommendedName>
</protein>
<reference evidence="2 3" key="1">
    <citation type="submission" date="2021-03" db="EMBL/GenBank/DDBJ databases">
        <title>Aliifodinibius sp. nov., a new bacterium isolated from saline soil.</title>
        <authorList>
            <person name="Galisteo C."/>
            <person name="De La Haba R."/>
            <person name="Sanchez-Porro C."/>
            <person name="Ventosa A."/>
        </authorList>
    </citation>
    <scope>NUCLEOTIDE SEQUENCE [LARGE SCALE GENOMIC DNA]</scope>
    <source>
        <strain evidence="2 3">1BSP15-2V2</strain>
    </source>
</reference>
<name>A0ABT3PT15_9BACT</name>
<dbReference type="Proteomes" id="UP001207918">
    <property type="component" value="Unassembled WGS sequence"/>
</dbReference>
<organism evidence="2 3">
    <name type="scientific">Fodinibius salsisoli</name>
    <dbReference type="NCBI Taxonomy" id="2820877"/>
    <lineage>
        <taxon>Bacteria</taxon>
        <taxon>Pseudomonadati</taxon>
        <taxon>Balneolota</taxon>
        <taxon>Balneolia</taxon>
        <taxon>Balneolales</taxon>
        <taxon>Balneolaceae</taxon>
        <taxon>Fodinibius</taxon>
    </lineage>
</organism>
<feature type="signal peptide" evidence="1">
    <location>
        <begin position="1"/>
        <end position="23"/>
    </location>
</feature>
<dbReference type="EMBL" id="JAGGJA010000020">
    <property type="protein sequence ID" value="MCW9709014.1"/>
    <property type="molecule type" value="Genomic_DNA"/>
</dbReference>
<evidence type="ECO:0000313" key="2">
    <source>
        <dbReference type="EMBL" id="MCW9709014.1"/>
    </source>
</evidence>
<dbReference type="RefSeq" id="WP_265767860.1">
    <property type="nucleotide sequence ID" value="NZ_JAGGJA010000020.1"/>
</dbReference>